<feature type="transmembrane region" description="Helical" evidence="1">
    <location>
        <begin position="204"/>
        <end position="220"/>
    </location>
</feature>
<feature type="transmembrane region" description="Helical" evidence="1">
    <location>
        <begin position="232"/>
        <end position="256"/>
    </location>
</feature>
<name>A0A382IYI5_9ZZZZ</name>
<accession>A0A382IYI5</accession>
<gene>
    <name evidence="3" type="ORF">METZ01_LOCUS257071</name>
</gene>
<feature type="transmembrane region" description="Helical" evidence="1">
    <location>
        <begin position="90"/>
        <end position="117"/>
    </location>
</feature>
<dbReference type="PROSITE" id="PS50125">
    <property type="entry name" value="GUANYLATE_CYCLASE_2"/>
    <property type="match status" value="1"/>
</dbReference>
<feature type="transmembrane region" description="Helical" evidence="1">
    <location>
        <begin position="156"/>
        <end position="173"/>
    </location>
</feature>
<organism evidence="3">
    <name type="scientific">marine metagenome</name>
    <dbReference type="NCBI Taxonomy" id="408172"/>
    <lineage>
        <taxon>unclassified sequences</taxon>
        <taxon>metagenomes</taxon>
        <taxon>ecological metagenomes</taxon>
    </lineage>
</organism>
<evidence type="ECO:0000256" key="1">
    <source>
        <dbReference type="SAM" id="Phobius"/>
    </source>
</evidence>
<sequence length="353" mass="40662">ALRDPSRFIYFFQTTIAQEEVNTIYFYVHSSPFNRRILEMDKIGVADWSKFITNSLDPDMIKDWACTFVVVAFAIYYFLFFLVSREITYLWLSLFAFSISNDFAIWPLFSAGILPLAYYSGGAIYNTSILLQFIFLGLFLRSIIDTKAFYPRSDRVLVAFQLGNLCLVAVNLAESLSWPSTKHFDLLSFPPDGKGDVLLTDDQLFLSYVFPMLLGTFLIFKKWRGGSRSAGMVLLAFFSLFPIIPMRFLLVDILIMDLVAKSFFLLMFLLLGLAVAQRMNDLKKLAMEQQVRLTEAYQRFVPEQLLSNLEKKSILDVQLGDQVQKEMSILFSDIRSFTTLSESMSPEENFRFI</sequence>
<keyword evidence="1" id="KW-1133">Transmembrane helix</keyword>
<dbReference type="GO" id="GO:0009190">
    <property type="term" value="P:cyclic nucleotide biosynthetic process"/>
    <property type="evidence" value="ECO:0007669"/>
    <property type="project" value="InterPro"/>
</dbReference>
<dbReference type="Gene3D" id="3.30.70.1230">
    <property type="entry name" value="Nucleotide cyclase"/>
    <property type="match status" value="1"/>
</dbReference>
<feature type="domain" description="Guanylate cyclase" evidence="2">
    <location>
        <begin position="328"/>
        <end position="353"/>
    </location>
</feature>
<evidence type="ECO:0000259" key="2">
    <source>
        <dbReference type="PROSITE" id="PS50125"/>
    </source>
</evidence>
<dbReference type="GO" id="GO:0035556">
    <property type="term" value="P:intracellular signal transduction"/>
    <property type="evidence" value="ECO:0007669"/>
    <property type="project" value="InterPro"/>
</dbReference>
<dbReference type="InterPro" id="IPR029787">
    <property type="entry name" value="Nucleotide_cyclase"/>
</dbReference>
<feature type="non-terminal residue" evidence="3">
    <location>
        <position position="353"/>
    </location>
</feature>
<feature type="transmembrane region" description="Helical" evidence="1">
    <location>
        <begin position="262"/>
        <end position="279"/>
    </location>
</feature>
<evidence type="ECO:0000313" key="3">
    <source>
        <dbReference type="EMBL" id="SVC04217.1"/>
    </source>
</evidence>
<dbReference type="EMBL" id="UINC01070230">
    <property type="protein sequence ID" value="SVC04217.1"/>
    <property type="molecule type" value="Genomic_DNA"/>
</dbReference>
<feature type="non-terminal residue" evidence="3">
    <location>
        <position position="1"/>
    </location>
</feature>
<dbReference type="SUPFAM" id="SSF55073">
    <property type="entry name" value="Nucleotide cyclase"/>
    <property type="match status" value="1"/>
</dbReference>
<keyword evidence="1" id="KW-0472">Membrane</keyword>
<keyword evidence="1" id="KW-0812">Transmembrane</keyword>
<protein>
    <recommendedName>
        <fullName evidence="2">Guanylate cyclase domain-containing protein</fullName>
    </recommendedName>
</protein>
<dbReference type="AlphaFoldDB" id="A0A382IYI5"/>
<feature type="transmembrane region" description="Helical" evidence="1">
    <location>
        <begin position="64"/>
        <end position="83"/>
    </location>
</feature>
<dbReference type="InterPro" id="IPR001054">
    <property type="entry name" value="A/G_cyclase"/>
</dbReference>
<reference evidence="3" key="1">
    <citation type="submission" date="2018-05" db="EMBL/GenBank/DDBJ databases">
        <authorList>
            <person name="Lanie J.A."/>
            <person name="Ng W.-L."/>
            <person name="Kazmierczak K.M."/>
            <person name="Andrzejewski T.M."/>
            <person name="Davidsen T.M."/>
            <person name="Wayne K.J."/>
            <person name="Tettelin H."/>
            <person name="Glass J.I."/>
            <person name="Rusch D."/>
            <person name="Podicherti R."/>
            <person name="Tsui H.-C.T."/>
            <person name="Winkler M.E."/>
        </authorList>
    </citation>
    <scope>NUCLEOTIDE SEQUENCE</scope>
</reference>
<proteinExistence type="predicted"/>
<feature type="transmembrane region" description="Helical" evidence="1">
    <location>
        <begin position="123"/>
        <end position="144"/>
    </location>
</feature>